<reference evidence="1" key="1">
    <citation type="journal article" date="2021" name="Proc. Natl. Acad. Sci. U.S.A.">
        <title>A Catalog of Tens of Thousands of Viruses from Human Metagenomes Reveals Hidden Associations with Chronic Diseases.</title>
        <authorList>
            <person name="Tisza M.J."/>
            <person name="Buck C.B."/>
        </authorList>
    </citation>
    <scope>NUCLEOTIDE SEQUENCE</scope>
    <source>
        <strain evidence="1">Cti6f5</strain>
    </source>
</reference>
<sequence>MIFNIIEQDKAYEKFLEERDFWVYEKELLKKISISKYMLKKIEPEIMKLDNSYELIRRVNDRLKKYHYGRIEMFLHLYNDSQKKGA</sequence>
<accession>A0A8S5MD00</accession>
<name>A0A8S5MD00_9CAUD</name>
<dbReference type="EMBL" id="BK014878">
    <property type="protein sequence ID" value="DAD80040.1"/>
    <property type="molecule type" value="Genomic_DNA"/>
</dbReference>
<organism evidence="1">
    <name type="scientific">Siphoviridae sp. cti6f5</name>
    <dbReference type="NCBI Taxonomy" id="2826430"/>
    <lineage>
        <taxon>Viruses</taxon>
        <taxon>Duplodnaviria</taxon>
        <taxon>Heunggongvirae</taxon>
        <taxon>Uroviricota</taxon>
        <taxon>Caudoviricetes</taxon>
    </lineage>
</organism>
<proteinExistence type="predicted"/>
<evidence type="ECO:0000313" key="1">
    <source>
        <dbReference type="EMBL" id="DAD80040.1"/>
    </source>
</evidence>
<protein>
    <submittedName>
        <fullName evidence="1">Uncharacterized protein</fullName>
    </submittedName>
</protein>